<proteinExistence type="predicted"/>
<dbReference type="InterPro" id="IPR050445">
    <property type="entry name" value="Bact_polysacc_biosynth/exp"/>
</dbReference>
<evidence type="ECO:0000313" key="3">
    <source>
        <dbReference type="EMBL" id="WAR45881.1"/>
    </source>
</evidence>
<feature type="transmembrane region" description="Helical" evidence="2">
    <location>
        <begin position="543"/>
        <end position="564"/>
    </location>
</feature>
<accession>A0ABY7GN11</accession>
<dbReference type="PANTHER" id="PTHR32309">
    <property type="entry name" value="TYROSINE-PROTEIN KINASE"/>
    <property type="match status" value="1"/>
</dbReference>
<sequence length="581" mass="65925">MENQTPDIKDYLKIVKIRRKFLIIPFIVIALLSVILAVVLPSVYRSSATILIEEQEIPSELVKSTVTTFADQRIQIISQRIMSRSNLVDIIKKYDLYADDRKTETEEKILEKMRKSIKVETISADVIDPRSGAPTKATIAFSLAFDDESPALAQRVTNELTSLFLKENIKSRTQSAENAAMFLSEEARRLKDKIQQLQTTLAEFKEKNLHQLPEANQLNQQELTSLNNQLLSLDSQERSAQERRFYLEGQLAQIDPNALATNAVGNRVFDMKDRLKELQSQYPSLLARYSDNHPDVLKVKKEIESLQKEIGSNTDLNKLNAELTEKKAELAVLLKQYSEKHPDVVKLQRQVSSLQQAMVESRQSEYANSSLEPDNPAYITLKSQLEAANADLKSLAFTREQIKKKIEELRRNLMQAPLVEKDYMDLVQELNNTNQRYQEVSAREMEAQISQQLEVEKKGERFTLIDPPQEPLEPVSPNRIAILFLGFVLAIAGGFGSVALAEMMDSTIHSEKTIANILGVAPLATIPYLESQQENLALKRRRLLLLMGLSIAGIIAVTVFHFVIMPLDVFWYKLLRVTGTL</sequence>
<organism evidence="3 4">
    <name type="scientific">Methylomonas rapida</name>
    <dbReference type="NCBI Taxonomy" id="2963939"/>
    <lineage>
        <taxon>Bacteria</taxon>
        <taxon>Pseudomonadati</taxon>
        <taxon>Pseudomonadota</taxon>
        <taxon>Gammaproteobacteria</taxon>
        <taxon>Methylococcales</taxon>
        <taxon>Methylococcaceae</taxon>
        <taxon>Methylomonas</taxon>
    </lineage>
</organism>
<gene>
    <name evidence="3" type="ORF">NM686_005020</name>
</gene>
<feature type="coiled-coil region" evidence="1">
    <location>
        <begin position="173"/>
        <end position="207"/>
    </location>
</feature>
<evidence type="ECO:0000256" key="1">
    <source>
        <dbReference type="SAM" id="Coils"/>
    </source>
</evidence>
<dbReference type="EMBL" id="CP113517">
    <property type="protein sequence ID" value="WAR45881.1"/>
    <property type="molecule type" value="Genomic_DNA"/>
</dbReference>
<keyword evidence="1" id="KW-0175">Coiled coil</keyword>
<keyword evidence="2" id="KW-0472">Membrane</keyword>
<reference evidence="3" key="1">
    <citation type="submission" date="2022-11" db="EMBL/GenBank/DDBJ databases">
        <title>Methylomonas rapida sp. nov., Carotenoid-Producing Obligate Methanotrophs with High Growth Characteristics and Biotechnological Potential.</title>
        <authorList>
            <person name="Tikhonova E.N."/>
            <person name="Suleimanov R.Z."/>
            <person name="Miroshnikov K."/>
            <person name="Oshkin I.Y."/>
            <person name="Belova S.E."/>
            <person name="Danilova O.V."/>
            <person name="Ashikhmin A."/>
            <person name="Konopkin A."/>
            <person name="But S.Y."/>
            <person name="Khmelenina V.N."/>
            <person name="Kuznetsov N."/>
            <person name="Pimenov N.V."/>
            <person name="Dedysh S.N."/>
        </authorList>
    </citation>
    <scope>NUCLEOTIDE SEQUENCE</scope>
    <source>
        <strain evidence="3">MP1</strain>
    </source>
</reference>
<keyword evidence="4" id="KW-1185">Reference proteome</keyword>
<feature type="transmembrane region" description="Helical" evidence="2">
    <location>
        <begin position="21"/>
        <end position="44"/>
    </location>
</feature>
<feature type="coiled-coil region" evidence="1">
    <location>
        <begin position="316"/>
        <end position="443"/>
    </location>
</feature>
<dbReference type="Proteomes" id="UP001162780">
    <property type="component" value="Chromosome"/>
</dbReference>
<evidence type="ECO:0000313" key="4">
    <source>
        <dbReference type="Proteomes" id="UP001162780"/>
    </source>
</evidence>
<protein>
    <submittedName>
        <fullName evidence="3">Lipopolysaccharide biosynthesis protein</fullName>
    </submittedName>
</protein>
<dbReference type="PANTHER" id="PTHR32309:SF13">
    <property type="entry name" value="FERRIC ENTEROBACTIN TRANSPORT PROTEIN FEPE"/>
    <property type="match status" value="1"/>
</dbReference>
<name>A0ABY7GN11_9GAMM</name>
<evidence type="ECO:0000256" key="2">
    <source>
        <dbReference type="SAM" id="Phobius"/>
    </source>
</evidence>
<keyword evidence="2" id="KW-1133">Transmembrane helix</keyword>
<feature type="transmembrane region" description="Helical" evidence="2">
    <location>
        <begin position="480"/>
        <end position="501"/>
    </location>
</feature>
<keyword evidence="2" id="KW-0812">Transmembrane</keyword>
<dbReference type="RefSeq" id="WP_255186788.1">
    <property type="nucleotide sequence ID" value="NZ_CP113517.1"/>
</dbReference>